<dbReference type="Gene3D" id="3.90.1720.10">
    <property type="entry name" value="endopeptidase domain like (from Nostoc punctiforme)"/>
    <property type="match status" value="1"/>
</dbReference>
<dbReference type="Pfam" id="PF00877">
    <property type="entry name" value="NLPC_P60"/>
    <property type="match status" value="1"/>
</dbReference>
<dbReference type="PANTHER" id="PTHR47359">
    <property type="entry name" value="PEPTIDOGLYCAN DL-ENDOPEPTIDASE CWLO"/>
    <property type="match status" value="1"/>
</dbReference>
<name>A0A1H0QS61_9CLOT</name>
<accession>A0A1H0QS61</accession>
<evidence type="ECO:0000256" key="4">
    <source>
        <dbReference type="ARBA" id="ARBA00022801"/>
    </source>
</evidence>
<feature type="region of interest" description="Disordered" evidence="7">
    <location>
        <begin position="296"/>
        <end position="321"/>
    </location>
</feature>
<keyword evidence="5" id="KW-0788">Thiol protease</keyword>
<feature type="domain" description="NlpC/P60" evidence="9">
    <location>
        <begin position="320"/>
        <end position="433"/>
    </location>
</feature>
<evidence type="ECO:0000256" key="7">
    <source>
        <dbReference type="SAM" id="MobiDB-lite"/>
    </source>
</evidence>
<dbReference type="PROSITE" id="PS51935">
    <property type="entry name" value="NLPC_P60"/>
    <property type="match status" value="1"/>
</dbReference>
<evidence type="ECO:0000256" key="5">
    <source>
        <dbReference type="ARBA" id="ARBA00022807"/>
    </source>
</evidence>
<dbReference type="STRING" id="94869.SAMN04488529_102496"/>
<feature type="compositionally biased region" description="Gly residues" evidence="7">
    <location>
        <begin position="302"/>
        <end position="317"/>
    </location>
</feature>
<gene>
    <name evidence="10" type="ORF">SAMN04488529_102496</name>
</gene>
<keyword evidence="2" id="KW-0645">Protease</keyword>
<dbReference type="OrthoDB" id="9808890at2"/>
<sequence length="433" mass="47657">MKKRILSAVLAVALVLTSGVTVFATPSQEVIESQNKYEDINKKIENIKSKIYSLNAEIDPLVAKVEENKIKMQDIKDEVENTKKDIETSKIEIAEKEEVLGNRLRELYKSGGQSSYLMILFTADSFSDLINKVDSTSKLVNIDKKVVSELLEKKEKLDQKTALLEQNAKEIATLNEETKKNLDEFEVKRKEQEVLSAEAKIEQDKFDLEYLSVVERSLVQAQFDMINNSQDSSDTLQAAINQLRSIKENQLKSPTVTAEVDIYIEKGKERIYQLEEEAKAKAEAEAEEQAQAYVDTNMPSRGDGGASSGNGSAGSGSGSSSSGNAIVNYAYQYLGRDYVFGATGADTFDCSGLTSFVYRNAAGIEIGRTTWDQAGRGSAVSQADLQPGDLVFTYGLDHVGIYVGNGNYINAPQPGEKVKISPVTSFNSARRIL</sequence>
<organism evidence="10 11">
    <name type="scientific">Clostridium gasigenes</name>
    <dbReference type="NCBI Taxonomy" id="94869"/>
    <lineage>
        <taxon>Bacteria</taxon>
        <taxon>Bacillati</taxon>
        <taxon>Bacillota</taxon>
        <taxon>Clostridia</taxon>
        <taxon>Eubacteriales</taxon>
        <taxon>Clostridiaceae</taxon>
        <taxon>Clostridium</taxon>
    </lineage>
</organism>
<evidence type="ECO:0000256" key="2">
    <source>
        <dbReference type="ARBA" id="ARBA00022670"/>
    </source>
</evidence>
<feature type="coiled-coil region" evidence="6">
    <location>
        <begin position="30"/>
        <end position="99"/>
    </location>
</feature>
<evidence type="ECO:0000313" key="10">
    <source>
        <dbReference type="EMBL" id="SDP20112.1"/>
    </source>
</evidence>
<dbReference type="InterPro" id="IPR051794">
    <property type="entry name" value="PG_Endopeptidase_C40"/>
</dbReference>
<evidence type="ECO:0000259" key="9">
    <source>
        <dbReference type="PROSITE" id="PS51935"/>
    </source>
</evidence>
<feature type="signal peptide" evidence="8">
    <location>
        <begin position="1"/>
        <end position="24"/>
    </location>
</feature>
<dbReference type="InterPro" id="IPR038765">
    <property type="entry name" value="Papain-like_cys_pep_sf"/>
</dbReference>
<dbReference type="InterPro" id="IPR000064">
    <property type="entry name" value="NLP_P60_dom"/>
</dbReference>
<evidence type="ECO:0000256" key="1">
    <source>
        <dbReference type="ARBA" id="ARBA00007074"/>
    </source>
</evidence>
<dbReference type="InterPro" id="IPR057309">
    <property type="entry name" value="PcsB_CC"/>
</dbReference>
<keyword evidence="11" id="KW-1185">Reference proteome</keyword>
<reference evidence="10 11" key="1">
    <citation type="submission" date="2016-10" db="EMBL/GenBank/DDBJ databases">
        <authorList>
            <person name="de Groot N.N."/>
        </authorList>
    </citation>
    <scope>NUCLEOTIDE SEQUENCE [LARGE SCALE GENOMIC DNA]</scope>
    <source>
        <strain evidence="10 11">DSM 12272</strain>
    </source>
</reference>
<keyword evidence="4" id="KW-0378">Hydrolase</keyword>
<keyword evidence="3 8" id="KW-0732">Signal</keyword>
<comment type="similarity">
    <text evidence="1">Belongs to the peptidase C40 family.</text>
</comment>
<dbReference type="Proteomes" id="UP000198597">
    <property type="component" value="Unassembled WGS sequence"/>
</dbReference>
<dbReference type="SUPFAM" id="SSF54001">
    <property type="entry name" value="Cysteine proteinases"/>
    <property type="match status" value="1"/>
</dbReference>
<dbReference type="GO" id="GO:0008234">
    <property type="term" value="F:cysteine-type peptidase activity"/>
    <property type="evidence" value="ECO:0007669"/>
    <property type="project" value="UniProtKB-KW"/>
</dbReference>
<evidence type="ECO:0000313" key="11">
    <source>
        <dbReference type="Proteomes" id="UP000198597"/>
    </source>
</evidence>
<dbReference type="Pfam" id="PF24568">
    <property type="entry name" value="CC_PcsB"/>
    <property type="match status" value="1"/>
</dbReference>
<dbReference type="Gene3D" id="6.10.250.3150">
    <property type="match status" value="1"/>
</dbReference>
<dbReference type="PANTHER" id="PTHR47359:SF3">
    <property type="entry name" value="NLP_P60 DOMAIN-CONTAINING PROTEIN-RELATED"/>
    <property type="match status" value="1"/>
</dbReference>
<keyword evidence="6" id="KW-0175">Coiled coil</keyword>
<evidence type="ECO:0000256" key="8">
    <source>
        <dbReference type="SAM" id="SignalP"/>
    </source>
</evidence>
<feature type="chain" id="PRO_5035222418" evidence="8">
    <location>
        <begin position="25"/>
        <end position="433"/>
    </location>
</feature>
<feature type="coiled-coil region" evidence="6">
    <location>
        <begin position="147"/>
        <end position="195"/>
    </location>
</feature>
<dbReference type="GO" id="GO:0006508">
    <property type="term" value="P:proteolysis"/>
    <property type="evidence" value="ECO:0007669"/>
    <property type="project" value="UniProtKB-KW"/>
</dbReference>
<dbReference type="AlphaFoldDB" id="A0A1H0QS61"/>
<dbReference type="RefSeq" id="WP_089967551.1">
    <property type="nucleotide sequence ID" value="NZ_FNJM01000002.1"/>
</dbReference>
<proteinExistence type="inferred from homology"/>
<dbReference type="EMBL" id="FNJM01000002">
    <property type="protein sequence ID" value="SDP20112.1"/>
    <property type="molecule type" value="Genomic_DNA"/>
</dbReference>
<evidence type="ECO:0000256" key="6">
    <source>
        <dbReference type="SAM" id="Coils"/>
    </source>
</evidence>
<protein>
    <submittedName>
        <fullName evidence="10">NlpC/P60 family protein</fullName>
    </submittedName>
</protein>
<evidence type="ECO:0000256" key="3">
    <source>
        <dbReference type="ARBA" id="ARBA00022729"/>
    </source>
</evidence>